<feature type="transmembrane region" description="Helical" evidence="7">
    <location>
        <begin position="345"/>
        <end position="363"/>
    </location>
</feature>
<feature type="transmembrane region" description="Helical" evidence="7">
    <location>
        <begin position="203"/>
        <end position="226"/>
    </location>
</feature>
<organism evidence="9 10">
    <name type="scientific">Frischella perrara</name>
    <dbReference type="NCBI Taxonomy" id="1267021"/>
    <lineage>
        <taxon>Bacteria</taxon>
        <taxon>Pseudomonadati</taxon>
        <taxon>Pseudomonadota</taxon>
        <taxon>Gammaproteobacteria</taxon>
        <taxon>Orbales</taxon>
        <taxon>Orbaceae</taxon>
        <taxon>Frischella</taxon>
    </lineage>
</organism>
<evidence type="ECO:0000256" key="6">
    <source>
        <dbReference type="ARBA" id="ARBA00023136"/>
    </source>
</evidence>
<dbReference type="AlphaFoldDB" id="A0A318N1T7"/>
<feature type="transmembrane region" description="Helical" evidence="7">
    <location>
        <begin position="133"/>
        <end position="155"/>
    </location>
</feature>
<dbReference type="Pfam" id="PF03825">
    <property type="entry name" value="Nuc_H_symport"/>
    <property type="match status" value="1"/>
</dbReference>
<dbReference type="PANTHER" id="PTHR23522:SF9">
    <property type="entry name" value="XANTHOSINE PERMEASE"/>
    <property type="match status" value="1"/>
</dbReference>
<keyword evidence="5 7" id="KW-1133">Transmembrane helix</keyword>
<dbReference type="SUPFAM" id="SSF103473">
    <property type="entry name" value="MFS general substrate transporter"/>
    <property type="match status" value="1"/>
</dbReference>
<feature type="transmembrane region" description="Helical" evidence="7">
    <location>
        <begin position="312"/>
        <end position="333"/>
    </location>
</feature>
<dbReference type="GO" id="GO:0015212">
    <property type="term" value="F:cytidine transmembrane transporter activity"/>
    <property type="evidence" value="ECO:0007669"/>
    <property type="project" value="TreeGrafter"/>
</dbReference>
<dbReference type="Proteomes" id="UP000247838">
    <property type="component" value="Unassembled WGS sequence"/>
</dbReference>
<evidence type="ECO:0000256" key="7">
    <source>
        <dbReference type="SAM" id="Phobius"/>
    </source>
</evidence>
<dbReference type="InterPro" id="IPR004740">
    <property type="entry name" value="Nuc_H_symport"/>
</dbReference>
<feature type="transmembrane region" description="Helical" evidence="7">
    <location>
        <begin position="12"/>
        <end position="30"/>
    </location>
</feature>
<evidence type="ECO:0000256" key="3">
    <source>
        <dbReference type="ARBA" id="ARBA00022475"/>
    </source>
</evidence>
<comment type="subcellular location">
    <subcellularLocation>
        <location evidence="1">Cell membrane</location>
        <topology evidence="1">Multi-pass membrane protein</topology>
    </subcellularLocation>
</comment>
<dbReference type="Gene3D" id="1.20.1250.20">
    <property type="entry name" value="MFS general substrate transporter like domains"/>
    <property type="match status" value="2"/>
</dbReference>
<evidence type="ECO:0000313" key="10">
    <source>
        <dbReference type="Proteomes" id="UP000247838"/>
    </source>
</evidence>
<feature type="domain" description="Major facilitator superfamily (MFS) profile" evidence="8">
    <location>
        <begin position="209"/>
        <end position="418"/>
    </location>
</feature>
<feature type="transmembrane region" description="Helical" evidence="7">
    <location>
        <begin position="282"/>
        <end position="300"/>
    </location>
</feature>
<feature type="transmembrane region" description="Helical" evidence="7">
    <location>
        <begin position="252"/>
        <end position="275"/>
    </location>
</feature>
<evidence type="ECO:0000256" key="1">
    <source>
        <dbReference type="ARBA" id="ARBA00004651"/>
    </source>
</evidence>
<evidence type="ECO:0000256" key="5">
    <source>
        <dbReference type="ARBA" id="ARBA00022989"/>
    </source>
</evidence>
<name>A0A318N1T7_FRIPE</name>
<keyword evidence="2" id="KW-0813">Transport</keyword>
<feature type="transmembrane region" description="Helical" evidence="7">
    <location>
        <begin position="42"/>
        <end position="62"/>
    </location>
</feature>
<dbReference type="FunFam" id="1.20.1250.20:FF:000012">
    <property type="entry name" value="Nucleoside permease NupG"/>
    <property type="match status" value="1"/>
</dbReference>
<dbReference type="InterPro" id="IPR036259">
    <property type="entry name" value="MFS_trans_sf"/>
</dbReference>
<dbReference type="NCBIfam" id="TIGR00889">
    <property type="entry name" value="2A0110"/>
    <property type="match status" value="1"/>
</dbReference>
<proteinExistence type="predicted"/>
<gene>
    <name evidence="9" type="ORF">DKK76_08090</name>
</gene>
<feature type="transmembrane region" description="Helical" evidence="7">
    <location>
        <begin position="71"/>
        <end position="89"/>
    </location>
</feature>
<sequence>MNIMIRLKTLSFLQFFIWGCWLITLGSYMIKTLDFSGSDVGWVYSSLGIASVFMPAPLGMLADKYIPANRLFAFCHIICAISLYYAASATTVNEMFWIMLINSLAFMPTLSLSNSISYYCLDKYKLDSVAKFPPIRACGTIGFILAMWTISLLHLELSNQQLYIAAASSLLLALYALTLPTVETSKSTTKMSLVSKLGLDAFALFNSSKMAIFFLFAMLLGAVLQITNTFGNPFLHDFSENPVYKGSLVVEYPAILLSLSQISEFAFILTIPFFLKRFGIRIIMLISMLAWTLRFGLFAFGDPSPVGCVLLMLSMIIYGCAFDFFNISGSVFIEKEVPPKIRASAQGLFMTMVNGFGLYFGMLFSGEVVDYFTIEGVKNWHSIWLVFAGYSLALAILFYFIYPDKNKKSKKHHNIYDN</sequence>
<reference evidence="9 10" key="1">
    <citation type="submission" date="2018-05" db="EMBL/GenBank/DDBJ databases">
        <title>Reference genomes for bee gut microbiota database.</title>
        <authorList>
            <person name="Ellegaard K.M."/>
        </authorList>
    </citation>
    <scope>NUCLEOTIDE SEQUENCE [LARGE SCALE GENOMIC DNA]</scope>
    <source>
        <strain evidence="9 10">ESL0167</strain>
    </source>
</reference>
<dbReference type="CDD" id="cd06177">
    <property type="entry name" value="MFS_NHS"/>
    <property type="match status" value="1"/>
</dbReference>
<evidence type="ECO:0000259" key="8">
    <source>
        <dbReference type="PROSITE" id="PS50850"/>
    </source>
</evidence>
<dbReference type="GO" id="GO:0005886">
    <property type="term" value="C:plasma membrane"/>
    <property type="evidence" value="ECO:0007669"/>
    <property type="project" value="UniProtKB-SubCell"/>
</dbReference>
<feature type="transmembrane region" description="Helical" evidence="7">
    <location>
        <begin position="383"/>
        <end position="402"/>
    </location>
</feature>
<dbReference type="RefSeq" id="WP_110443853.1">
    <property type="nucleotide sequence ID" value="NZ_QGLM01000017.1"/>
</dbReference>
<dbReference type="PANTHER" id="PTHR23522">
    <property type="entry name" value="BLL5896 PROTEIN"/>
    <property type="match status" value="1"/>
</dbReference>
<feature type="transmembrane region" description="Helical" evidence="7">
    <location>
        <begin position="161"/>
        <end position="182"/>
    </location>
</feature>
<evidence type="ECO:0000256" key="2">
    <source>
        <dbReference type="ARBA" id="ARBA00022448"/>
    </source>
</evidence>
<dbReference type="PROSITE" id="PS50850">
    <property type="entry name" value="MFS"/>
    <property type="match status" value="1"/>
</dbReference>
<evidence type="ECO:0000313" key="9">
    <source>
        <dbReference type="EMBL" id="PXY94944.1"/>
    </source>
</evidence>
<evidence type="ECO:0000256" key="4">
    <source>
        <dbReference type="ARBA" id="ARBA00022692"/>
    </source>
</evidence>
<keyword evidence="4 7" id="KW-0812">Transmembrane</keyword>
<dbReference type="InterPro" id="IPR020846">
    <property type="entry name" value="MFS_dom"/>
</dbReference>
<accession>A0A318N1T7</accession>
<keyword evidence="3" id="KW-1003">Cell membrane</keyword>
<protein>
    <submittedName>
        <fullName evidence="9">MFS transporter</fullName>
    </submittedName>
</protein>
<keyword evidence="6 7" id="KW-0472">Membrane</keyword>
<dbReference type="GO" id="GO:0015213">
    <property type="term" value="F:uridine transmembrane transporter activity"/>
    <property type="evidence" value="ECO:0007669"/>
    <property type="project" value="TreeGrafter"/>
</dbReference>
<dbReference type="EMBL" id="QGLM01000017">
    <property type="protein sequence ID" value="PXY94944.1"/>
    <property type="molecule type" value="Genomic_DNA"/>
</dbReference>
<feature type="transmembrane region" description="Helical" evidence="7">
    <location>
        <begin position="95"/>
        <end position="121"/>
    </location>
</feature>
<comment type="caution">
    <text evidence="9">The sequence shown here is derived from an EMBL/GenBank/DDBJ whole genome shotgun (WGS) entry which is preliminary data.</text>
</comment>